<dbReference type="AlphaFoldDB" id="A0A4D7C5E9"/>
<reference evidence="2" key="1">
    <citation type="submission" date="2019-04" db="EMBL/GenBank/DDBJ databases">
        <title>Complete genome sequence of Sphingomonas sp. W1-2-3.</title>
        <authorList>
            <person name="Im W.T."/>
        </authorList>
    </citation>
    <scope>NUCLEOTIDE SEQUENCE [LARGE SCALE GENOMIC DNA]</scope>
    <source>
        <strain evidence="2">W1-2-3</strain>
    </source>
</reference>
<gene>
    <name evidence="1" type="ORF">E6W36_02155</name>
</gene>
<evidence type="ECO:0000313" key="1">
    <source>
        <dbReference type="EMBL" id="QCI78840.1"/>
    </source>
</evidence>
<keyword evidence="2" id="KW-1185">Reference proteome</keyword>
<accession>A0A4D7C5E9</accession>
<sequence length="61" mass="6768">MAQVMLGEAFANARRLREGCAVDTESLAAFMRLKTMGRLSQLDLDHNIALLETRMAKTAQT</sequence>
<dbReference type="RefSeq" id="WP_222873611.1">
    <property type="nucleotide sequence ID" value="NZ_CP039704.1"/>
</dbReference>
<evidence type="ECO:0000313" key="2">
    <source>
        <dbReference type="Proteomes" id="UP000298714"/>
    </source>
</evidence>
<dbReference type="KEGG" id="hgn:E6W36_02155"/>
<dbReference type="Proteomes" id="UP000298714">
    <property type="component" value="Chromosome"/>
</dbReference>
<organism evidence="1 2">
    <name type="scientific">Hankyongella ginsenosidimutans</name>
    <dbReference type="NCBI Taxonomy" id="1763828"/>
    <lineage>
        <taxon>Bacteria</taxon>
        <taxon>Pseudomonadati</taxon>
        <taxon>Pseudomonadota</taxon>
        <taxon>Alphaproteobacteria</taxon>
        <taxon>Sphingomonadales</taxon>
        <taxon>Sphingomonadaceae</taxon>
        <taxon>Hankyongella</taxon>
    </lineage>
</organism>
<name>A0A4D7C5E9_9SPHN</name>
<protein>
    <submittedName>
        <fullName evidence="1">Uncharacterized protein</fullName>
    </submittedName>
</protein>
<dbReference type="EMBL" id="CP039704">
    <property type="protein sequence ID" value="QCI78840.1"/>
    <property type="molecule type" value="Genomic_DNA"/>
</dbReference>
<proteinExistence type="predicted"/>